<dbReference type="EMBL" id="BAABHJ010000002">
    <property type="protein sequence ID" value="GAA4603310.1"/>
    <property type="molecule type" value="Genomic_DNA"/>
</dbReference>
<reference evidence="2" key="1">
    <citation type="journal article" date="2019" name="Int. J. Syst. Evol. Microbiol.">
        <title>The Global Catalogue of Microorganisms (GCM) 10K type strain sequencing project: providing services to taxonomists for standard genome sequencing and annotation.</title>
        <authorList>
            <consortium name="The Broad Institute Genomics Platform"/>
            <consortium name="The Broad Institute Genome Sequencing Center for Infectious Disease"/>
            <person name="Wu L."/>
            <person name="Ma J."/>
        </authorList>
    </citation>
    <scope>NUCLEOTIDE SEQUENCE [LARGE SCALE GENOMIC DNA]</scope>
    <source>
        <strain evidence="2">JCM 17938</strain>
    </source>
</reference>
<sequence>MQQQIAESQAAITQMVAHYSDRARSGIPDDAEQFIGMDAIQARIEQLALHADTEVASMMPGGAQDPALIEEAKIVDQQVLDRGVSIRTIGLDSIRNDTSSLAYARWLVERGAQVRTRPTLPVRMLIYDGQTALLPLDPAHTSVGALANTAQVLLFEGEDEQARMTAFLERRKH</sequence>
<comment type="caution">
    <text evidence="1">The sequence shown here is derived from an EMBL/GenBank/DDBJ whole genome shotgun (WGS) entry which is preliminary data.</text>
</comment>
<dbReference type="RefSeq" id="WP_345349166.1">
    <property type="nucleotide sequence ID" value="NZ_BAABHJ010000002.1"/>
</dbReference>
<keyword evidence="2" id="KW-1185">Reference proteome</keyword>
<dbReference type="InterPro" id="IPR051797">
    <property type="entry name" value="TrmB-like"/>
</dbReference>
<protein>
    <recommendedName>
        <fullName evidence="3">DUF5753 domain-containing protein</fullName>
    </recommendedName>
</protein>
<gene>
    <name evidence="1" type="ORF">GCM10023195_10850</name>
</gene>
<dbReference type="Proteomes" id="UP001500212">
    <property type="component" value="Unassembled WGS sequence"/>
</dbReference>
<dbReference type="PANTHER" id="PTHR34293">
    <property type="entry name" value="HTH-TYPE TRANSCRIPTIONAL REGULATOR TRMBL2"/>
    <property type="match status" value="1"/>
</dbReference>
<evidence type="ECO:0000313" key="2">
    <source>
        <dbReference type="Proteomes" id="UP001500212"/>
    </source>
</evidence>
<evidence type="ECO:0000313" key="1">
    <source>
        <dbReference type="EMBL" id="GAA4603310.1"/>
    </source>
</evidence>
<name>A0ABP8TB98_9ACTN</name>
<proteinExistence type="predicted"/>
<accession>A0ABP8TB98</accession>
<evidence type="ECO:0008006" key="3">
    <source>
        <dbReference type="Google" id="ProtNLM"/>
    </source>
</evidence>
<organism evidence="1 2">
    <name type="scientific">Actinoallomurus liliacearum</name>
    <dbReference type="NCBI Taxonomy" id="1080073"/>
    <lineage>
        <taxon>Bacteria</taxon>
        <taxon>Bacillati</taxon>
        <taxon>Actinomycetota</taxon>
        <taxon>Actinomycetes</taxon>
        <taxon>Streptosporangiales</taxon>
        <taxon>Thermomonosporaceae</taxon>
        <taxon>Actinoallomurus</taxon>
    </lineage>
</organism>
<dbReference type="PANTHER" id="PTHR34293:SF1">
    <property type="entry name" value="HTH-TYPE TRANSCRIPTIONAL REGULATOR TRMBL2"/>
    <property type="match status" value="1"/>
</dbReference>